<keyword evidence="2 6" id="KW-0645">Protease</keyword>
<dbReference type="InterPro" id="IPR013783">
    <property type="entry name" value="Ig-like_fold"/>
</dbReference>
<organism evidence="10 11">
    <name type="scientific">Halorubellus litoreus</name>
    <dbReference type="NCBI Taxonomy" id="755308"/>
    <lineage>
        <taxon>Archaea</taxon>
        <taxon>Methanobacteriati</taxon>
        <taxon>Methanobacteriota</taxon>
        <taxon>Stenosarchaea group</taxon>
        <taxon>Halobacteria</taxon>
        <taxon>Halobacteriales</taxon>
        <taxon>Halorubellaceae</taxon>
        <taxon>Halorubellus</taxon>
    </lineage>
</organism>
<feature type="domain" description="PKD" evidence="9">
    <location>
        <begin position="425"/>
        <end position="507"/>
    </location>
</feature>
<keyword evidence="11" id="KW-1185">Reference proteome</keyword>
<dbReference type="PROSITE" id="PS00136">
    <property type="entry name" value="SUBTILASE_ASP"/>
    <property type="match status" value="1"/>
</dbReference>
<feature type="active site" description="Charge relay system" evidence="5 6">
    <location>
        <position position="159"/>
    </location>
</feature>
<dbReference type="InterPro" id="IPR023828">
    <property type="entry name" value="Peptidase_S8_Ser-AS"/>
</dbReference>
<evidence type="ECO:0000256" key="3">
    <source>
        <dbReference type="ARBA" id="ARBA00022801"/>
    </source>
</evidence>
<feature type="active site" description="Charge relay system" evidence="5 6">
    <location>
        <position position="203"/>
    </location>
</feature>
<dbReference type="SMART" id="SM00089">
    <property type="entry name" value="PKD"/>
    <property type="match status" value="3"/>
</dbReference>
<dbReference type="Pfam" id="PF18911">
    <property type="entry name" value="PKD_4"/>
    <property type="match status" value="3"/>
</dbReference>
<evidence type="ECO:0000259" key="9">
    <source>
        <dbReference type="PROSITE" id="PS50093"/>
    </source>
</evidence>
<sequence length="917" mass="95424">MIGDSTPDAGRRSFLKGVGVAGATAAIGGVAGADDAAERVERIVGLSDTVDVADAEATILAGDDLPEGAEIVSRNDVLNYAVVELDASASTMDVSTFESRLADNSDVKYHEDNAAKWQPMAVEPNDRLFEEMYAPQQVRAPIAWEATQGSSDVTVAVVDTGIMYDHPDLADQYGETKGRDFVTVDDAERDDDPYPPDLAQEAHGTHVSGTIAAGIGNDTGVAGMSDATLLACRALGAQGGKTADIADAVQWATDQGADLVNMSLGGGGYSETMKSAVSYAVNNGCLPICAAGNNGTEGVSYPAGYNECMAISAIDENLNLASFSQFGEKIDLAAPGVNVLSCWTQEKSEFGGKYNRISGTSMATPATTGVAALAAAANPDLSPTELRQHLKDTAVDIGLGETEQGAGRVDAAKAVGATGDDDQAPDAVARASITDPHEGERVTFLGSDSSDAAGYVSEWSWDLGDGTTATGEKVVHEYDSAGDYTVTLTVTDDDGATATDSVDVTVQPGTCAEGPVKTDSFSGTVSPTAEQRDISRHDYSWQTTEPCELELSFTYPEGRKYTGFVIQGSGSDRDVFTGESITLLSSDIDSSKALQVGVLAQKGADEADYSIDVEEHGFAQEGGEEPEPNEPPTAKLSLSNGSVQTGQELSVDASTSSDTDGSIDSYEWTFGDGATASGKTATHAYTDAGEYTVTVTVTDDDGASDDAQSTVTVTEPNQGPTASVVADADDAPVGSDVTFDASGSSDADGTIETYEWSVDGAFVTEGTEPMFTYAFEDAGEHTVSVTVVDDDGASASDDVTVQVDETGGSCGDETATDSVGGLLRGWWDEDSYTYTTETGDPCRVTLTLSGRGRGSDFDLYVTTDGRTPTTYDYDLRSITPRSDEQITVEDVDGDLGVLVDSYSGGGRYTLDVEELGN</sequence>
<dbReference type="InterPro" id="IPR022398">
    <property type="entry name" value="Peptidase_S8_His-AS"/>
</dbReference>
<dbReference type="PROSITE" id="PS00138">
    <property type="entry name" value="SUBTILASE_SER"/>
    <property type="match status" value="1"/>
</dbReference>
<feature type="compositionally biased region" description="Polar residues" evidence="8">
    <location>
        <begin position="519"/>
        <end position="529"/>
    </location>
</feature>
<dbReference type="AlphaFoldDB" id="A0ABD5VB81"/>
<feature type="region of interest" description="Disordered" evidence="8">
    <location>
        <begin position="618"/>
        <end position="661"/>
    </location>
</feature>
<comment type="similarity">
    <text evidence="1 6 7">Belongs to the peptidase S8 family.</text>
</comment>
<feature type="active site" description="Charge relay system" evidence="5 6">
    <location>
        <position position="361"/>
    </location>
</feature>
<dbReference type="Gene3D" id="2.60.40.10">
    <property type="entry name" value="Immunoglobulins"/>
    <property type="match status" value="3"/>
</dbReference>
<dbReference type="InterPro" id="IPR023827">
    <property type="entry name" value="Peptidase_S8_Asp-AS"/>
</dbReference>
<dbReference type="PRINTS" id="PR00723">
    <property type="entry name" value="SUBTILISIN"/>
</dbReference>
<dbReference type="PROSITE" id="PS00137">
    <property type="entry name" value="SUBTILASE_HIS"/>
    <property type="match status" value="1"/>
</dbReference>
<evidence type="ECO:0000256" key="2">
    <source>
        <dbReference type="ARBA" id="ARBA00022670"/>
    </source>
</evidence>
<protein>
    <submittedName>
        <fullName evidence="10">S8 family serine peptidase</fullName>
    </submittedName>
</protein>
<evidence type="ECO:0000256" key="7">
    <source>
        <dbReference type="RuleBase" id="RU003355"/>
    </source>
</evidence>
<dbReference type="InterPro" id="IPR000601">
    <property type="entry name" value="PKD_dom"/>
</dbReference>
<dbReference type="InterPro" id="IPR019546">
    <property type="entry name" value="TAT_signal_bac_arc"/>
</dbReference>
<keyword evidence="3 6" id="KW-0378">Hydrolase</keyword>
<dbReference type="SUPFAM" id="SSF52743">
    <property type="entry name" value="Subtilisin-like"/>
    <property type="match status" value="1"/>
</dbReference>
<comment type="caution">
    <text evidence="10">The sequence shown here is derived from an EMBL/GenBank/DDBJ whole genome shotgun (WGS) entry which is preliminary data.</text>
</comment>
<dbReference type="NCBIfam" id="TIGR01409">
    <property type="entry name" value="TAT_signal_seq"/>
    <property type="match status" value="1"/>
</dbReference>
<dbReference type="InterPro" id="IPR036852">
    <property type="entry name" value="Peptidase_S8/S53_dom_sf"/>
</dbReference>
<dbReference type="CDD" id="cd00146">
    <property type="entry name" value="PKD"/>
    <property type="match status" value="3"/>
</dbReference>
<feature type="compositionally biased region" description="Polar residues" evidence="8">
    <location>
        <begin position="636"/>
        <end position="648"/>
    </location>
</feature>
<keyword evidence="4 6" id="KW-0720">Serine protease</keyword>
<dbReference type="PANTHER" id="PTHR43399:SF4">
    <property type="entry name" value="CELL WALL-ASSOCIATED PROTEASE"/>
    <property type="match status" value="1"/>
</dbReference>
<dbReference type="InterPro" id="IPR006311">
    <property type="entry name" value="TAT_signal"/>
</dbReference>
<feature type="domain" description="PKD" evidence="9">
    <location>
        <begin position="720"/>
        <end position="808"/>
    </location>
</feature>
<feature type="compositionally biased region" description="Low complexity" evidence="8">
    <location>
        <begin position="650"/>
        <end position="661"/>
    </location>
</feature>
<proteinExistence type="inferred from homology"/>
<reference evidence="10 11" key="1">
    <citation type="journal article" date="2019" name="Int. J. Syst. Evol. Microbiol.">
        <title>The Global Catalogue of Microorganisms (GCM) 10K type strain sequencing project: providing services to taxonomists for standard genome sequencing and annotation.</title>
        <authorList>
            <consortium name="The Broad Institute Genomics Platform"/>
            <consortium name="The Broad Institute Genome Sequencing Center for Infectious Disease"/>
            <person name="Wu L."/>
            <person name="Ma J."/>
        </authorList>
    </citation>
    <scope>NUCLEOTIDE SEQUENCE [LARGE SCALE GENOMIC DNA]</scope>
    <source>
        <strain evidence="10 11">GX26</strain>
    </source>
</reference>
<dbReference type="InterPro" id="IPR035986">
    <property type="entry name" value="PKD_dom_sf"/>
</dbReference>
<feature type="compositionally biased region" description="Polar residues" evidence="8">
    <location>
        <begin position="706"/>
        <end position="721"/>
    </location>
</feature>
<dbReference type="GO" id="GO:0006508">
    <property type="term" value="P:proteolysis"/>
    <property type="evidence" value="ECO:0007669"/>
    <property type="project" value="UniProtKB-KW"/>
</dbReference>
<evidence type="ECO:0000256" key="5">
    <source>
        <dbReference type="PIRSR" id="PIRSR615500-1"/>
    </source>
</evidence>
<dbReference type="RefSeq" id="WP_336349569.1">
    <property type="nucleotide sequence ID" value="NZ_JAZAQL010000001.1"/>
</dbReference>
<evidence type="ECO:0000313" key="11">
    <source>
        <dbReference type="Proteomes" id="UP001596395"/>
    </source>
</evidence>
<dbReference type="PROSITE" id="PS51318">
    <property type="entry name" value="TAT"/>
    <property type="match status" value="1"/>
</dbReference>
<feature type="region of interest" description="Disordered" evidence="8">
    <location>
        <begin position="513"/>
        <end position="533"/>
    </location>
</feature>
<dbReference type="Proteomes" id="UP001596395">
    <property type="component" value="Unassembled WGS sequence"/>
</dbReference>
<dbReference type="PANTHER" id="PTHR43399">
    <property type="entry name" value="SUBTILISIN-RELATED"/>
    <property type="match status" value="1"/>
</dbReference>
<dbReference type="InterPro" id="IPR015500">
    <property type="entry name" value="Peptidase_S8_subtilisin-rel"/>
</dbReference>
<dbReference type="Gene3D" id="3.40.50.200">
    <property type="entry name" value="Peptidase S8/S53 domain"/>
    <property type="match status" value="1"/>
</dbReference>
<dbReference type="InterPro" id="IPR051048">
    <property type="entry name" value="Peptidase_S8/S53_subtilisin"/>
</dbReference>
<dbReference type="EMBL" id="JBHSXN010000001">
    <property type="protein sequence ID" value="MFC6952605.1"/>
    <property type="molecule type" value="Genomic_DNA"/>
</dbReference>
<dbReference type="Gene3D" id="2.60.120.380">
    <property type="match status" value="1"/>
</dbReference>
<dbReference type="GO" id="GO:0004252">
    <property type="term" value="F:serine-type endopeptidase activity"/>
    <property type="evidence" value="ECO:0007669"/>
    <property type="project" value="UniProtKB-UniRule"/>
</dbReference>
<evidence type="ECO:0000256" key="6">
    <source>
        <dbReference type="PROSITE-ProRule" id="PRU01240"/>
    </source>
</evidence>
<evidence type="ECO:0000313" key="10">
    <source>
        <dbReference type="EMBL" id="MFC6952605.1"/>
    </source>
</evidence>
<evidence type="ECO:0000256" key="8">
    <source>
        <dbReference type="SAM" id="MobiDB-lite"/>
    </source>
</evidence>
<feature type="domain" description="PKD" evidence="9">
    <location>
        <begin position="632"/>
        <end position="716"/>
    </location>
</feature>
<gene>
    <name evidence="10" type="ORF">ACFQGB_06985</name>
</gene>
<accession>A0ABD5VB81</accession>
<evidence type="ECO:0000256" key="4">
    <source>
        <dbReference type="ARBA" id="ARBA00022825"/>
    </source>
</evidence>
<dbReference type="SUPFAM" id="SSF49299">
    <property type="entry name" value="PKD domain"/>
    <property type="match status" value="3"/>
</dbReference>
<dbReference type="InterPro" id="IPR022409">
    <property type="entry name" value="PKD/Chitinase_dom"/>
</dbReference>
<feature type="region of interest" description="Disordered" evidence="8">
    <location>
        <begin position="701"/>
        <end position="721"/>
    </location>
</feature>
<dbReference type="PROSITE" id="PS50093">
    <property type="entry name" value="PKD"/>
    <property type="match status" value="3"/>
</dbReference>
<dbReference type="InterPro" id="IPR000209">
    <property type="entry name" value="Peptidase_S8/S53_dom"/>
</dbReference>
<name>A0ABD5VB81_9EURY</name>
<dbReference type="Pfam" id="PF00082">
    <property type="entry name" value="Peptidase_S8"/>
    <property type="match status" value="1"/>
</dbReference>
<dbReference type="PROSITE" id="PS51892">
    <property type="entry name" value="SUBTILASE"/>
    <property type="match status" value="1"/>
</dbReference>
<evidence type="ECO:0000256" key="1">
    <source>
        <dbReference type="ARBA" id="ARBA00011073"/>
    </source>
</evidence>